<feature type="domain" description="YTH" evidence="2">
    <location>
        <begin position="422"/>
        <end position="559"/>
    </location>
</feature>
<dbReference type="GO" id="GO:0003729">
    <property type="term" value="F:mRNA binding"/>
    <property type="evidence" value="ECO:0007669"/>
    <property type="project" value="TreeGrafter"/>
</dbReference>
<feature type="compositionally biased region" description="Low complexity" evidence="1">
    <location>
        <begin position="231"/>
        <end position="245"/>
    </location>
</feature>
<feature type="region of interest" description="Disordered" evidence="1">
    <location>
        <begin position="185"/>
        <end position="387"/>
    </location>
</feature>
<protein>
    <recommendedName>
        <fullName evidence="2">YTH domain-containing protein</fullName>
    </recommendedName>
</protein>
<dbReference type="PANTHER" id="PTHR12357:SF89">
    <property type="entry name" value="YTH DOMAIN-CONTAINING FAMILY PROTEIN"/>
    <property type="match status" value="1"/>
</dbReference>
<dbReference type="InterPro" id="IPR007275">
    <property type="entry name" value="YTH_domain"/>
</dbReference>
<dbReference type="RefSeq" id="XP_066913500.1">
    <property type="nucleotide sequence ID" value="XM_067057399.1"/>
</dbReference>
<evidence type="ECO:0000259" key="2">
    <source>
        <dbReference type="PROSITE" id="PS50882"/>
    </source>
</evidence>
<dbReference type="OrthoDB" id="306690at2759"/>
<dbReference type="AlphaFoldDB" id="A0A7M5UMG3"/>
<dbReference type="GO" id="GO:0005737">
    <property type="term" value="C:cytoplasm"/>
    <property type="evidence" value="ECO:0007669"/>
    <property type="project" value="TreeGrafter"/>
</dbReference>
<dbReference type="PANTHER" id="PTHR12357">
    <property type="entry name" value="YTH YT521-B HOMOLOGY DOMAIN-CONTAINING"/>
    <property type="match status" value="1"/>
</dbReference>
<feature type="compositionally biased region" description="Low complexity" evidence="1">
    <location>
        <begin position="261"/>
        <end position="282"/>
    </location>
</feature>
<evidence type="ECO:0000313" key="3">
    <source>
        <dbReference type="EnsemblMetazoa" id="CLYHEMP001643.1"/>
    </source>
</evidence>
<dbReference type="EnsemblMetazoa" id="CLYHEMT001643.1">
    <property type="protein sequence ID" value="CLYHEMP001643.1"/>
    <property type="gene ID" value="CLYHEMG001643"/>
</dbReference>
<sequence>MSNYLHQTAKEGVNQPVFIGADSQKFPEQKINEAQGKQAPIGNNHLNGGMPEAYMSASGYYANNTGFPAMSFPNFTQPAQWSTATNNAPPPNTQNFDHSAAAAMPYSTMNAAPNPSANGDAPPQNPQYVTADHLFNQNNSTYQNAFSAAPFMNGSWSYFNNPSSYFFPTGNGDLNLNWGTAAPTDNPNNALFQDLYKPPPAPAEVEKPKNEAAPPTELSSSFEKSEIKPPVSAVSVEQVEQSLSSMTVNPPEKEVENNLETPVVAPTPASLPPSSTAVSAPVKHVSSAPAPPSKPTGHSNAPAKPMSWASVASKPASSKPPPKKVPPKTVAPVTNSKPSYSTQLGTANNNKGKQQQPSGGRWSRQNQGNQNSSNAGIDNTVAVPNDSHLDINRMKDNSPLLKKLMHKYNFNPRDLAIDMKNARFFIIKSYSEDDIFRSIKYSSWTSTEHGNRRLNDAFTAQEKTGVKTPIYLLFSVNSSGHFCGVAEMKSNVDFDVETGIFVQDKWKGRFDVRWIYVKDVPNNTLRHIRLENNENKPVTNSRDTQEVHPDKAKQVLKIIHNYKAQTSIFDDFSHYEKRQEEDAKLRSKKMPEPNL</sequence>
<dbReference type="GO" id="GO:0061157">
    <property type="term" value="P:mRNA destabilization"/>
    <property type="evidence" value="ECO:0007669"/>
    <property type="project" value="TreeGrafter"/>
</dbReference>
<organism evidence="3 4">
    <name type="scientific">Clytia hemisphaerica</name>
    <dbReference type="NCBI Taxonomy" id="252671"/>
    <lineage>
        <taxon>Eukaryota</taxon>
        <taxon>Metazoa</taxon>
        <taxon>Cnidaria</taxon>
        <taxon>Hydrozoa</taxon>
        <taxon>Hydroidolina</taxon>
        <taxon>Leptothecata</taxon>
        <taxon>Obeliida</taxon>
        <taxon>Clytiidae</taxon>
        <taxon>Clytia</taxon>
    </lineage>
</organism>
<name>A0A7M5UMG3_9CNID</name>
<keyword evidence="4" id="KW-1185">Reference proteome</keyword>
<feature type="region of interest" description="Disordered" evidence="1">
    <location>
        <begin position="108"/>
        <end position="129"/>
    </location>
</feature>
<dbReference type="Gene3D" id="3.10.590.10">
    <property type="entry name" value="ph1033 like domains"/>
    <property type="match status" value="1"/>
</dbReference>
<dbReference type="PROSITE" id="PS50882">
    <property type="entry name" value="YTH"/>
    <property type="match status" value="1"/>
</dbReference>
<dbReference type="InterPro" id="IPR045168">
    <property type="entry name" value="YTH_prot"/>
</dbReference>
<evidence type="ECO:0000313" key="4">
    <source>
        <dbReference type="Proteomes" id="UP000594262"/>
    </source>
</evidence>
<dbReference type="CDD" id="cd21134">
    <property type="entry name" value="YTH"/>
    <property type="match status" value="1"/>
</dbReference>
<evidence type="ECO:0000256" key="1">
    <source>
        <dbReference type="SAM" id="MobiDB-lite"/>
    </source>
</evidence>
<dbReference type="GO" id="GO:1990247">
    <property type="term" value="F:N6-methyladenosine-containing RNA reader activity"/>
    <property type="evidence" value="ECO:0007669"/>
    <property type="project" value="TreeGrafter"/>
</dbReference>
<feature type="compositionally biased region" description="Polar residues" evidence="1">
    <location>
        <begin position="335"/>
        <end position="358"/>
    </location>
</feature>
<reference evidence="3" key="1">
    <citation type="submission" date="2021-01" db="UniProtKB">
        <authorList>
            <consortium name="EnsemblMetazoa"/>
        </authorList>
    </citation>
    <scope>IDENTIFICATION</scope>
</reference>
<feature type="compositionally biased region" description="Polar residues" evidence="1">
    <location>
        <begin position="108"/>
        <end position="117"/>
    </location>
</feature>
<accession>A0A7M5UMG3</accession>
<feature type="compositionally biased region" description="Low complexity" evidence="1">
    <location>
        <begin position="359"/>
        <end position="374"/>
    </location>
</feature>
<dbReference type="Pfam" id="PF04146">
    <property type="entry name" value="YTH"/>
    <property type="match status" value="1"/>
</dbReference>
<dbReference type="Proteomes" id="UP000594262">
    <property type="component" value="Unplaced"/>
</dbReference>
<dbReference type="GeneID" id="136800742"/>
<proteinExistence type="predicted"/>